<dbReference type="InterPro" id="IPR054254">
    <property type="entry name" value="DUF6985"/>
</dbReference>
<reference evidence="2" key="1">
    <citation type="submission" date="2021-03" db="EMBL/GenBank/DDBJ databases">
        <title>Description of Psychrosphaera ytuae sp. nov. isolated from deep sea sediment of South China Sea.</title>
        <authorList>
            <person name="Zhang J."/>
            <person name="Xu X.-D."/>
        </authorList>
    </citation>
    <scope>NUCLEOTIDE SEQUENCE</scope>
    <source>
        <strain evidence="2">MTZ26</strain>
    </source>
</reference>
<dbReference type="KEGG" id="psym:J1N51_14600"/>
<evidence type="ECO:0000313" key="3">
    <source>
        <dbReference type="Proteomes" id="UP000682739"/>
    </source>
</evidence>
<proteinExistence type="predicted"/>
<name>A0A975DBI7_9GAMM</name>
<gene>
    <name evidence="2" type="ORF">J1N51_14600</name>
</gene>
<feature type="domain" description="DUF6985" evidence="1">
    <location>
        <begin position="18"/>
        <end position="148"/>
    </location>
</feature>
<dbReference type="Proteomes" id="UP000682739">
    <property type="component" value="Chromosome"/>
</dbReference>
<keyword evidence="3" id="KW-1185">Reference proteome</keyword>
<organism evidence="2 3">
    <name type="scientific">Psychrosphaera ytuae</name>
    <dbReference type="NCBI Taxonomy" id="2820710"/>
    <lineage>
        <taxon>Bacteria</taxon>
        <taxon>Pseudomonadati</taxon>
        <taxon>Pseudomonadota</taxon>
        <taxon>Gammaproteobacteria</taxon>
        <taxon>Alteromonadales</taxon>
        <taxon>Pseudoalteromonadaceae</taxon>
        <taxon>Psychrosphaera</taxon>
    </lineage>
</organism>
<dbReference type="EMBL" id="CP072110">
    <property type="protein sequence ID" value="QTH63903.1"/>
    <property type="molecule type" value="Genomic_DNA"/>
</dbReference>
<dbReference type="AlphaFoldDB" id="A0A975DBI7"/>
<protein>
    <recommendedName>
        <fullName evidence="1">DUF6985 domain-containing protein</fullName>
    </recommendedName>
</protein>
<evidence type="ECO:0000259" key="1">
    <source>
        <dbReference type="Pfam" id="PF22481"/>
    </source>
</evidence>
<evidence type="ECO:0000313" key="2">
    <source>
        <dbReference type="EMBL" id="QTH63903.1"/>
    </source>
</evidence>
<accession>A0A975DBI7</accession>
<dbReference type="RefSeq" id="WP_208831958.1">
    <property type="nucleotide sequence ID" value="NZ_CP072110.1"/>
</dbReference>
<dbReference type="Pfam" id="PF22481">
    <property type="entry name" value="DUF6985"/>
    <property type="match status" value="1"/>
</dbReference>
<sequence length="150" mass="16977">MDVADNIIEQLEKVGNDLEGEVIFPVLGNNVLLTLGLSGTGVVEPAHKESINWLHNNIKNLFPIIEKAVFNYYISVLPDYHLGLEEYAEELMPKIHDPEQVWNHVIDPGVFIFPEEEGGETHIEFECTFDVEHGLRVIFKNGKLIKVGLE</sequence>